<gene>
    <name evidence="1" type="ordered locus">TGAM_1708</name>
</gene>
<reference evidence="1 2" key="1">
    <citation type="journal article" date="2007" name="Genome Biol.">
        <title>Genome analysis and genome-wide proteomics of Thermococcus gammatolerans, the most radioresistant organism known amongst the Archaea.</title>
        <authorList>
            <person name="Zivanovic Y."/>
            <person name="Armengaud J."/>
            <person name="Lagorce A."/>
            <person name="Leplat C."/>
            <person name="Guerin P."/>
            <person name="Dutertre M."/>
            <person name="Anthouard V."/>
            <person name="Forterre P."/>
            <person name="Wincker P."/>
            <person name="Confalonieri F."/>
        </authorList>
    </citation>
    <scope>NUCLEOTIDE SEQUENCE [LARGE SCALE GENOMIC DNA]</scope>
    <source>
        <strain evidence="2">DSM 15229 / JCM 11827 / EJ3</strain>
    </source>
</reference>
<dbReference type="EMBL" id="CP001398">
    <property type="protein sequence ID" value="ACS34210.1"/>
    <property type="molecule type" value="Genomic_DNA"/>
</dbReference>
<sequence length="40" mass="4435">MIKMDAGALAFLVLAWGSIFAMMYWSITKLLQAEKQAKAS</sequence>
<keyword evidence="2" id="KW-1185">Reference proteome</keyword>
<evidence type="ECO:0000313" key="1">
    <source>
        <dbReference type="EMBL" id="ACS34210.1"/>
    </source>
</evidence>
<organism evidence="1 2">
    <name type="scientific">Thermococcus gammatolerans (strain DSM 15229 / JCM 11827 / EJ3)</name>
    <dbReference type="NCBI Taxonomy" id="593117"/>
    <lineage>
        <taxon>Archaea</taxon>
        <taxon>Methanobacteriati</taxon>
        <taxon>Methanobacteriota</taxon>
        <taxon>Thermococci</taxon>
        <taxon>Thermococcales</taxon>
        <taxon>Thermococcaceae</taxon>
        <taxon>Thermococcus</taxon>
    </lineage>
</organism>
<dbReference type="PATRIC" id="fig|593117.10.peg.1715"/>
<accession>C5A7J8</accession>
<name>C5A7J8_THEGJ</name>
<dbReference type="eggNOG" id="arCOG05782">
    <property type="taxonomic scope" value="Archaea"/>
</dbReference>
<protein>
    <submittedName>
        <fullName evidence="1">Uncharacterized protein</fullName>
    </submittedName>
</protein>
<evidence type="ECO:0000313" key="2">
    <source>
        <dbReference type="Proteomes" id="UP000001488"/>
    </source>
</evidence>
<dbReference type="PaxDb" id="593117-TGAM_1708"/>
<proteinExistence type="predicted"/>
<dbReference type="KEGG" id="tga:TGAM_1708"/>
<dbReference type="STRING" id="593117.TGAM_1708"/>
<dbReference type="HOGENOM" id="CLU_219273_0_0_2"/>
<dbReference type="Proteomes" id="UP000001488">
    <property type="component" value="Chromosome"/>
</dbReference>
<dbReference type="AlphaFoldDB" id="C5A7J8"/>